<dbReference type="CDD" id="cd11386">
    <property type="entry name" value="MCP_signal"/>
    <property type="match status" value="1"/>
</dbReference>
<evidence type="ECO:0000256" key="4">
    <source>
        <dbReference type="PROSITE-ProRule" id="PRU00284"/>
    </source>
</evidence>
<reference evidence="10" key="2">
    <citation type="submission" date="2019-06" db="EMBL/GenBank/DDBJ databases">
        <title>Co-occurence of chitin degradation, pigmentation and bioactivity in marine Pseudoalteromonas.</title>
        <authorList>
            <person name="Sonnenschein E.C."/>
            <person name="Bech P.K."/>
        </authorList>
    </citation>
    <scope>NUCLEOTIDE SEQUENCE [LARGE SCALE GENOMIC DNA]</scope>
    <source>
        <strain evidence="10">S2599</strain>
    </source>
</reference>
<feature type="compositionally biased region" description="Basic and acidic residues" evidence="5">
    <location>
        <begin position="714"/>
        <end position="728"/>
    </location>
</feature>
<dbReference type="Gene3D" id="1.10.287.950">
    <property type="entry name" value="Methyl-accepting chemotaxis protein"/>
    <property type="match status" value="1"/>
</dbReference>
<dbReference type="GO" id="GO:0006935">
    <property type="term" value="P:chemotaxis"/>
    <property type="evidence" value="ECO:0007669"/>
    <property type="project" value="UniProtKB-ARBA"/>
</dbReference>
<comment type="similarity">
    <text evidence="3">Belongs to the methyl-accepting chemotaxis (MCP) protein family.</text>
</comment>
<dbReference type="Proteomes" id="UP000306719">
    <property type="component" value="Unassembled WGS sequence"/>
</dbReference>
<comment type="subcellular location">
    <subcellularLocation>
        <location evidence="1">Membrane</location>
    </subcellularLocation>
</comment>
<evidence type="ECO:0000256" key="5">
    <source>
        <dbReference type="SAM" id="MobiDB-lite"/>
    </source>
</evidence>
<dbReference type="PROSITE" id="PS50885">
    <property type="entry name" value="HAMP"/>
    <property type="match status" value="1"/>
</dbReference>
<keyword evidence="2 4" id="KW-0807">Transducer</keyword>
<feature type="domain" description="HAMP" evidence="8">
    <location>
        <begin position="477"/>
        <end position="530"/>
    </location>
</feature>
<dbReference type="EMBL" id="PNCJ01000023">
    <property type="protein sequence ID" value="TMP35562.1"/>
    <property type="molecule type" value="Genomic_DNA"/>
</dbReference>
<dbReference type="PANTHER" id="PTHR32089:SF112">
    <property type="entry name" value="LYSOZYME-LIKE PROTEIN-RELATED"/>
    <property type="match status" value="1"/>
</dbReference>
<name>A0A5S3WYC7_9GAMM</name>
<dbReference type="GO" id="GO:0016020">
    <property type="term" value="C:membrane"/>
    <property type="evidence" value="ECO:0007669"/>
    <property type="project" value="UniProtKB-SubCell"/>
</dbReference>
<evidence type="ECO:0000256" key="1">
    <source>
        <dbReference type="ARBA" id="ARBA00004370"/>
    </source>
</evidence>
<accession>A0A5S3WYC7</accession>
<dbReference type="SMART" id="SM00304">
    <property type="entry name" value="HAMP"/>
    <property type="match status" value="1"/>
</dbReference>
<evidence type="ECO:0008006" key="11">
    <source>
        <dbReference type="Google" id="ProtNLM"/>
    </source>
</evidence>
<keyword evidence="6" id="KW-1133">Transmembrane helix</keyword>
<gene>
    <name evidence="9" type="ORF">CWB98_16245</name>
</gene>
<evidence type="ECO:0000256" key="2">
    <source>
        <dbReference type="ARBA" id="ARBA00023224"/>
    </source>
</evidence>
<dbReference type="SMART" id="SM00283">
    <property type="entry name" value="MA"/>
    <property type="match status" value="1"/>
</dbReference>
<evidence type="ECO:0000259" key="8">
    <source>
        <dbReference type="PROSITE" id="PS50885"/>
    </source>
</evidence>
<feature type="transmembrane region" description="Helical" evidence="6">
    <location>
        <begin position="453"/>
        <end position="476"/>
    </location>
</feature>
<comment type="caution">
    <text evidence="9">The sequence shown here is derived from an EMBL/GenBank/DDBJ whole genome shotgun (WGS) entry which is preliminary data.</text>
</comment>
<dbReference type="FunFam" id="1.10.287.950:FF:000001">
    <property type="entry name" value="Methyl-accepting chemotaxis sensory transducer"/>
    <property type="match status" value="1"/>
</dbReference>
<evidence type="ECO:0000313" key="9">
    <source>
        <dbReference type="EMBL" id="TMP35562.1"/>
    </source>
</evidence>
<dbReference type="GO" id="GO:0007165">
    <property type="term" value="P:signal transduction"/>
    <property type="evidence" value="ECO:0007669"/>
    <property type="project" value="UniProtKB-KW"/>
</dbReference>
<reference evidence="9 10" key="1">
    <citation type="submission" date="2018-01" db="EMBL/GenBank/DDBJ databases">
        <authorList>
            <person name="Paulsen S."/>
            <person name="Gram L.K."/>
        </authorList>
    </citation>
    <scope>NUCLEOTIDE SEQUENCE [LARGE SCALE GENOMIC DNA]</scope>
    <source>
        <strain evidence="9 10">S2599</strain>
    </source>
</reference>
<dbReference type="SUPFAM" id="SSF58104">
    <property type="entry name" value="Methyl-accepting chemotaxis protein (MCP) signaling domain"/>
    <property type="match status" value="1"/>
</dbReference>
<dbReference type="Pfam" id="PF00672">
    <property type="entry name" value="HAMP"/>
    <property type="match status" value="1"/>
</dbReference>
<dbReference type="Gene3D" id="3.30.450.20">
    <property type="entry name" value="PAS domain"/>
    <property type="match status" value="1"/>
</dbReference>
<proteinExistence type="inferred from homology"/>
<dbReference type="InterPro" id="IPR003660">
    <property type="entry name" value="HAMP_dom"/>
</dbReference>
<protein>
    <recommendedName>
        <fullName evidence="11">Methyl-accepting chemotaxis protein</fullName>
    </recommendedName>
</protein>
<dbReference type="CDD" id="cd06225">
    <property type="entry name" value="HAMP"/>
    <property type="match status" value="1"/>
</dbReference>
<evidence type="ECO:0000259" key="7">
    <source>
        <dbReference type="PROSITE" id="PS50111"/>
    </source>
</evidence>
<organism evidence="9 10">
    <name type="scientific">Pseudoalteromonas rubra</name>
    <dbReference type="NCBI Taxonomy" id="43658"/>
    <lineage>
        <taxon>Bacteria</taxon>
        <taxon>Pseudomonadati</taxon>
        <taxon>Pseudomonadota</taxon>
        <taxon>Gammaproteobacteria</taxon>
        <taxon>Alteromonadales</taxon>
        <taxon>Pseudoalteromonadaceae</taxon>
        <taxon>Pseudoalteromonas</taxon>
    </lineage>
</organism>
<sequence>MLLTCPFSFMGPHQVWPWYTFCQFPQLETGLLCAVGVHMQLKNRLSIVAVLLAVIPLLVTCFVIGLLAYQEGKAAVTKEIENNLVSRRNAMQTQVERYFKTISDQVVTLAASTMVVDASRAFSQAFTSYPHAASGEDPALSRYYSTQFLHQYEQKNRGDSLSMSRLLAGLSPTARALQSHYIAANPNPLGSKDQLLDAGDNSTYSAVHRRYHKALREFQARFGFYDIFITNPQGDVVYSVFKELDFATSLTSGPFRESGLAKAYEAARIQRVRQGHFVDFSPYMPSYNAAAGFVSSAILGDDGKLLGTLIFQLPVDEINRMLTLDGQWHAEGLGDSGEVYLVNQNKLLLNNSRFFVEDPGGFVAQLRTFDVDKAMVDNIEQKHTTIGTLQIDSPGTRAALAGQSGFAIFSDYRGVSVASAYAPLDIDGLHWAIVSEIDESEAFAMISELKYSVLNSSILFVSVAAIIASLVGFYVANRVTRPVIAASKAIRGIADNNDFRLRAPDEGDDEIRDLSRSVNSLVERLQHNFADLLHSAHTLKEMSVALSDRVAGLIDGVNKQSQDCEQSATAGQQMQYTVQEVASSALNTSEQTHQVSSLTSQTNQLVEHCAEVSEQLAEEMDKVGDVMNGLSSQSEQIGSVLDVIQSIAEQTNLLALNAAIEAARAGESGRGFAVVADEVRGLAQRTQQATEEIELMIKALQNGVGEARQSVQQSRERSVDNAETSERAKDSLIDVSDAIEQIVAMNTQVATAAEEQSAVVAQISQAISAISEEANGNLGRSQDIDDRSQHLAKLAVQLDDILTRYQV</sequence>
<feature type="transmembrane region" description="Helical" evidence="6">
    <location>
        <begin position="45"/>
        <end position="69"/>
    </location>
</feature>
<dbReference type="InterPro" id="IPR004089">
    <property type="entry name" value="MCPsignal_dom"/>
</dbReference>
<dbReference type="Pfam" id="PF00015">
    <property type="entry name" value="MCPsignal"/>
    <property type="match status" value="1"/>
</dbReference>
<feature type="domain" description="Methyl-accepting transducer" evidence="7">
    <location>
        <begin position="535"/>
        <end position="771"/>
    </location>
</feature>
<dbReference type="PANTHER" id="PTHR32089">
    <property type="entry name" value="METHYL-ACCEPTING CHEMOTAXIS PROTEIN MCPB"/>
    <property type="match status" value="1"/>
</dbReference>
<dbReference type="PROSITE" id="PS50111">
    <property type="entry name" value="CHEMOTAXIS_TRANSDUC_2"/>
    <property type="match status" value="1"/>
</dbReference>
<dbReference type="AlphaFoldDB" id="A0A5S3WYC7"/>
<evidence type="ECO:0000256" key="6">
    <source>
        <dbReference type="SAM" id="Phobius"/>
    </source>
</evidence>
<keyword evidence="6" id="KW-0812">Transmembrane</keyword>
<evidence type="ECO:0000256" key="3">
    <source>
        <dbReference type="ARBA" id="ARBA00029447"/>
    </source>
</evidence>
<keyword evidence="6" id="KW-0472">Membrane</keyword>
<evidence type="ECO:0000313" key="10">
    <source>
        <dbReference type="Proteomes" id="UP000306719"/>
    </source>
</evidence>
<feature type="region of interest" description="Disordered" evidence="5">
    <location>
        <begin position="708"/>
        <end position="728"/>
    </location>
</feature>